<dbReference type="Gene3D" id="2.60.40.10">
    <property type="entry name" value="Immunoglobulins"/>
    <property type="match status" value="4"/>
</dbReference>
<dbReference type="Pfam" id="PF17210">
    <property type="entry name" value="SdrD_B"/>
    <property type="match status" value="2"/>
</dbReference>
<feature type="transmembrane region" description="Helical" evidence="5">
    <location>
        <begin position="961"/>
        <end position="983"/>
    </location>
</feature>
<evidence type="ECO:0000256" key="3">
    <source>
        <dbReference type="ARBA" id="ARBA00022525"/>
    </source>
</evidence>
<evidence type="ECO:0000259" key="7">
    <source>
        <dbReference type="Pfam" id="PF19403"/>
    </source>
</evidence>
<evidence type="ECO:0000313" key="10">
    <source>
        <dbReference type="Proteomes" id="UP000178305"/>
    </source>
</evidence>
<keyword evidence="5" id="KW-0812">Transmembrane</keyword>
<dbReference type="InterPro" id="IPR033764">
    <property type="entry name" value="Sdr_B"/>
</dbReference>
<dbReference type="GO" id="GO:0005576">
    <property type="term" value="C:extracellular region"/>
    <property type="evidence" value="ECO:0007669"/>
    <property type="project" value="UniProtKB-SubCell"/>
</dbReference>
<feature type="domain" description="SpaA-like prealbumin fold" evidence="8">
    <location>
        <begin position="278"/>
        <end position="371"/>
    </location>
</feature>
<evidence type="ECO:0000256" key="5">
    <source>
        <dbReference type="SAM" id="Phobius"/>
    </source>
</evidence>
<organism evidence="9 10">
    <name type="scientific">Candidatus Gottesmanbacteria bacterium RIFCSPLOWO2_01_FULL_48_11</name>
    <dbReference type="NCBI Taxonomy" id="1798395"/>
    <lineage>
        <taxon>Bacteria</taxon>
        <taxon>Candidatus Gottesmaniibacteriota</taxon>
    </lineage>
</organism>
<evidence type="ECO:0008006" key="11">
    <source>
        <dbReference type="Google" id="ProtNLM"/>
    </source>
</evidence>
<feature type="domain" description="SpaA-like prealbumin fold" evidence="8">
    <location>
        <begin position="98"/>
        <end position="185"/>
    </location>
</feature>
<evidence type="ECO:0000256" key="1">
    <source>
        <dbReference type="ARBA" id="ARBA00004613"/>
    </source>
</evidence>
<evidence type="ECO:0000313" key="9">
    <source>
        <dbReference type="EMBL" id="OGG28203.1"/>
    </source>
</evidence>
<keyword evidence="3" id="KW-0964">Secreted</keyword>
<feature type="non-terminal residue" evidence="9">
    <location>
        <position position="1"/>
    </location>
</feature>
<comment type="similarity">
    <text evidence="2">Belongs to the serine-aspartate repeat-containing protein (SDr) family.</text>
</comment>
<keyword evidence="5" id="KW-0472">Membrane</keyword>
<dbReference type="EMBL" id="MFJY01000021">
    <property type="protein sequence ID" value="OGG28203.1"/>
    <property type="molecule type" value="Genomic_DNA"/>
</dbReference>
<dbReference type="InterPro" id="IPR045826">
    <property type="entry name" value="SpaA_PFL_dom_2"/>
</dbReference>
<comment type="subcellular location">
    <subcellularLocation>
        <location evidence="1">Secreted</location>
    </subcellularLocation>
</comment>
<feature type="domain" description="SD-repeat containing protein B" evidence="6">
    <location>
        <begin position="488"/>
        <end position="555"/>
    </location>
</feature>
<evidence type="ECO:0000259" key="8">
    <source>
        <dbReference type="Pfam" id="PF24514"/>
    </source>
</evidence>
<name>A0A1F6AUN7_9BACT</name>
<dbReference type="PANTHER" id="PTHR36108">
    <property type="entry name" value="COLOSSIN-B-RELATED"/>
    <property type="match status" value="1"/>
</dbReference>
<dbReference type="Pfam" id="PF24514">
    <property type="entry name" value="SpaA_4"/>
    <property type="match status" value="3"/>
</dbReference>
<sequence>LVKTVTNDNGGGALTTDWTLSASGPTNISGTTGSPAVTNAPVTDGTYTLSEFGPVGYTAGSWSCVTNGGAPVVGSSITLAPNNRATCTINNDDQAGQIRIIKNTVGGDGTFGFTISGSTPSTPSIATSGNTGTTGFLTVNAGSYAVSETVPAGWDLTGSSCDSGTPGSFTVSNGSSVTCTFTNTKRGYIVVNKVTVGGDSTFTFSTTGAGYAGFSLSNGQSNSQEVVPGSFTVAETSLAGWSSDGGICDNGETPMSLDVAAGETITCTFTNTKLGSLIVQKTMVGGTSNFRFSGDVTGTINTNNGTLTSGDLTPGTYTVTEANKTGWTLTSISCDDADNGGTPSTGDTDTRTATFNIEAGETVTCIFTNAKLGSIAGRKFNDLNGNHARNTEEPYLQGWTIYLDTNDNGQLDSGEPSRVTNASGNYSFTNLTAGTYRVREILTDGWQQTRPNAQFGGLGRQADGSYLLTVDAGTSHTNRNFGNFQLGSISGYKWNDADGDGIWDQTEDPLEDWTIFLGTQETTTDAEGYYEFTDLSAGSYTLSEDLQPGWTQTHAPNSPVTITSGLTLMDQNFGNRGALSITACKYEDSNGNERGGQFTPVSGWNMTLGDNTQPTGETGCYTFENLTPDTYTVTEASRTGWSSADETEGSQTVTLTSENETLYFYNYRQGIISGYKWEDTNADGQLTCTEGEEASICEDKLSGWTIFLDINGDGILNNEEPSTTTDGDGNYHFDVDPGTYSVCEVVKPGWQQTYPINSEVESLCHTVTVESNGKESGYDFGNQVVTPILTLTKSNNAVGDKAPGSDVLFTLTVTATQNAVNNVVVKDLPSVGFTYRIGSWSAKINGVPFAITEPVYASPGTWNIGNMNVGEVIELQYIADIASGQQSGTYRDLAWATGTSLLESDVLANSDTGVFVGTDVSVNSGDNPSTSVNIIREEKNETTGQVLGASTELPATGGNTFWLIVASLMLAAGAGSISAGIHLTKYPKRQRRLHA</sequence>
<dbReference type="Proteomes" id="UP000178305">
    <property type="component" value="Unassembled WGS sequence"/>
</dbReference>
<keyword evidence="5" id="KW-1133">Transmembrane helix</keyword>
<reference evidence="9 10" key="1">
    <citation type="journal article" date="2016" name="Nat. Commun.">
        <title>Thousands of microbial genomes shed light on interconnected biogeochemical processes in an aquifer system.</title>
        <authorList>
            <person name="Anantharaman K."/>
            <person name="Brown C.T."/>
            <person name="Hug L.A."/>
            <person name="Sharon I."/>
            <person name="Castelle C.J."/>
            <person name="Probst A.J."/>
            <person name="Thomas B.C."/>
            <person name="Singh A."/>
            <person name="Wilkins M.J."/>
            <person name="Karaoz U."/>
            <person name="Brodie E.L."/>
            <person name="Williams K.H."/>
            <person name="Hubbard S.S."/>
            <person name="Banfield J.F."/>
        </authorList>
    </citation>
    <scope>NUCLEOTIDE SEQUENCE [LARGE SCALE GENOMIC DNA]</scope>
</reference>
<gene>
    <name evidence="9" type="ORF">A3A64_00175</name>
</gene>
<evidence type="ECO:0000259" key="6">
    <source>
        <dbReference type="Pfam" id="PF17210"/>
    </source>
</evidence>
<feature type="domain" description="SpaA-like prealbumin fold" evidence="7">
    <location>
        <begin position="1"/>
        <end position="89"/>
    </location>
</feature>
<dbReference type="AlphaFoldDB" id="A0A1F6AUN7"/>
<evidence type="ECO:0000256" key="2">
    <source>
        <dbReference type="ARBA" id="ARBA00007257"/>
    </source>
</evidence>
<proteinExistence type="inferred from homology"/>
<dbReference type="InterPro" id="IPR013783">
    <property type="entry name" value="Ig-like_fold"/>
</dbReference>
<feature type="domain" description="SpaA-like prealbumin fold" evidence="8">
    <location>
        <begin position="189"/>
        <end position="273"/>
    </location>
</feature>
<dbReference type="PANTHER" id="PTHR36108:SF13">
    <property type="entry name" value="COLOSSIN-B-RELATED"/>
    <property type="match status" value="1"/>
</dbReference>
<evidence type="ECO:0000256" key="4">
    <source>
        <dbReference type="ARBA" id="ARBA00022729"/>
    </source>
</evidence>
<keyword evidence="4" id="KW-0732">Signal</keyword>
<dbReference type="Pfam" id="PF19403">
    <property type="entry name" value="SpaA_2"/>
    <property type="match status" value="1"/>
</dbReference>
<feature type="domain" description="SD-repeat containing protein B" evidence="6">
    <location>
        <begin position="377"/>
        <end position="453"/>
    </location>
</feature>
<dbReference type="SUPFAM" id="SSF117074">
    <property type="entry name" value="Hypothetical protein PA1324"/>
    <property type="match status" value="4"/>
</dbReference>
<accession>A0A1F6AUN7</accession>
<dbReference type="InterPro" id="IPR055371">
    <property type="entry name" value="SpaA_PFL_dom_4"/>
</dbReference>
<comment type="caution">
    <text evidence="9">The sequence shown here is derived from an EMBL/GenBank/DDBJ whole genome shotgun (WGS) entry which is preliminary data.</text>
</comment>
<protein>
    <recommendedName>
        <fullName evidence="11">DUF11 domain-containing protein</fullName>
    </recommendedName>
</protein>